<name>A0A8J8P3T9_HALGN</name>
<dbReference type="EMBL" id="RRYP01001753">
    <property type="protein sequence ID" value="TNV85529.1"/>
    <property type="molecule type" value="Genomic_DNA"/>
</dbReference>
<sequence length="177" mass="20562">MHQLSLQSQIFVDFKGPRFALVSLKFHFNFAFDFYHVLKLQLWVVSCCLKALCYFSSLLKLLWTLVIALQPQKFLTIFTVQSSWLERFCLLLILSLFSLESYCCTGEVVFGRQLCSFTVLHFAETIHLSPFLPKHPKCCNAQSSCCYPPFSSQSPLYSMVDPLLNNMSHWRNQAFHQ</sequence>
<gene>
    <name evidence="1" type="ORF">FGO68_gene8316</name>
</gene>
<proteinExistence type="predicted"/>
<evidence type="ECO:0000313" key="2">
    <source>
        <dbReference type="Proteomes" id="UP000785679"/>
    </source>
</evidence>
<reference evidence="1" key="1">
    <citation type="submission" date="2019-06" db="EMBL/GenBank/DDBJ databases">
        <authorList>
            <person name="Zheng W."/>
        </authorList>
    </citation>
    <scope>NUCLEOTIDE SEQUENCE</scope>
    <source>
        <strain evidence="1">QDHG01</strain>
    </source>
</reference>
<protein>
    <submittedName>
        <fullName evidence="1">Uncharacterized protein</fullName>
    </submittedName>
</protein>
<organism evidence="1 2">
    <name type="scientific">Halteria grandinella</name>
    <dbReference type="NCBI Taxonomy" id="5974"/>
    <lineage>
        <taxon>Eukaryota</taxon>
        <taxon>Sar</taxon>
        <taxon>Alveolata</taxon>
        <taxon>Ciliophora</taxon>
        <taxon>Intramacronucleata</taxon>
        <taxon>Spirotrichea</taxon>
        <taxon>Stichotrichia</taxon>
        <taxon>Sporadotrichida</taxon>
        <taxon>Halteriidae</taxon>
        <taxon>Halteria</taxon>
    </lineage>
</organism>
<keyword evidence="2" id="KW-1185">Reference proteome</keyword>
<comment type="caution">
    <text evidence="1">The sequence shown here is derived from an EMBL/GenBank/DDBJ whole genome shotgun (WGS) entry which is preliminary data.</text>
</comment>
<accession>A0A8J8P3T9</accession>
<dbReference type="AlphaFoldDB" id="A0A8J8P3T9"/>
<dbReference type="Proteomes" id="UP000785679">
    <property type="component" value="Unassembled WGS sequence"/>
</dbReference>
<evidence type="ECO:0000313" key="1">
    <source>
        <dbReference type="EMBL" id="TNV85529.1"/>
    </source>
</evidence>